<dbReference type="PANTHER" id="PTHR11328:SF24">
    <property type="entry name" value="MAJOR FACILITATOR SUPERFAMILY (MFS) PROFILE DOMAIN-CONTAINING PROTEIN"/>
    <property type="match status" value="1"/>
</dbReference>
<comment type="caution">
    <text evidence="3">The sequence shown here is derived from an EMBL/GenBank/DDBJ whole genome shotgun (WGS) entry which is preliminary data.</text>
</comment>
<feature type="transmembrane region" description="Helical" evidence="2">
    <location>
        <begin position="97"/>
        <end position="116"/>
    </location>
</feature>
<sequence length="440" mass="45967">MSNPSAAALKGGLQTADAARPLHGVQGLAYGALGLPLAFVALPLTVHLPEHYARELGVPLATVGALLLAVRATDAISDPWLGRWADQLLRQAQPLRLSLVLLLAAALLAFSLWGLFSPPAALLAASAQGDATGLLAWAAGLLLVAYLAYSFLTVLHQAWGTGLGASEPAQARVVAWREGAALVGVVVASVLPSVWGVSALGPVVAVLLLLALAGLWWAPRPQTVPLLKQARALWAPWRDGRFRRLLGIYLVNGVASAIPATLLLFYLRDRLQAPEAQAMSLALYFCAAALSLPVWVKLVSRMGLAQGWLLGMGLAIVAFIGASVLGPGDVAWFGAICVASGLALGADITAAPALLARLKGDATTEAEDAGLRFGWWNLVTKLNLALAAGLALPLLQWWGYQPGVVSAQGATALALMYGLLPCLLKACAAGLLYLLWIRKE</sequence>
<keyword evidence="2" id="KW-0472">Membrane</keyword>
<organism evidence="3 4">
    <name type="scientific">Ideonella paludis</name>
    <dbReference type="NCBI Taxonomy" id="1233411"/>
    <lineage>
        <taxon>Bacteria</taxon>
        <taxon>Pseudomonadati</taxon>
        <taxon>Pseudomonadota</taxon>
        <taxon>Betaproteobacteria</taxon>
        <taxon>Burkholderiales</taxon>
        <taxon>Sphaerotilaceae</taxon>
        <taxon>Ideonella</taxon>
    </lineage>
</organism>
<gene>
    <name evidence="3" type="ORF">KAK11_02995</name>
</gene>
<name>A0ABS5DTR9_9BURK</name>
<dbReference type="Gene3D" id="1.20.1250.20">
    <property type="entry name" value="MFS general substrate transporter like domains"/>
    <property type="match status" value="2"/>
</dbReference>
<evidence type="ECO:0000256" key="1">
    <source>
        <dbReference type="ARBA" id="ARBA00009617"/>
    </source>
</evidence>
<proteinExistence type="inferred from homology"/>
<evidence type="ECO:0000313" key="3">
    <source>
        <dbReference type="EMBL" id="MBQ0934281.1"/>
    </source>
</evidence>
<feature type="transmembrane region" description="Helical" evidence="2">
    <location>
        <begin position="136"/>
        <end position="155"/>
    </location>
</feature>
<dbReference type="Pfam" id="PF13347">
    <property type="entry name" value="MFS_2"/>
    <property type="match status" value="1"/>
</dbReference>
<feature type="transmembrane region" description="Helical" evidence="2">
    <location>
        <begin position="375"/>
        <end position="395"/>
    </location>
</feature>
<comment type="similarity">
    <text evidence="1">Belongs to the sodium:galactoside symporter (TC 2.A.2) family.</text>
</comment>
<dbReference type="InterPro" id="IPR036259">
    <property type="entry name" value="MFS_trans_sf"/>
</dbReference>
<feature type="transmembrane region" description="Helical" evidence="2">
    <location>
        <begin position="200"/>
        <end position="218"/>
    </location>
</feature>
<dbReference type="PANTHER" id="PTHR11328">
    <property type="entry name" value="MAJOR FACILITATOR SUPERFAMILY DOMAIN-CONTAINING PROTEIN"/>
    <property type="match status" value="1"/>
</dbReference>
<dbReference type="RefSeq" id="WP_210805981.1">
    <property type="nucleotide sequence ID" value="NZ_JAGQDG010000001.1"/>
</dbReference>
<dbReference type="SUPFAM" id="SSF103473">
    <property type="entry name" value="MFS general substrate transporter"/>
    <property type="match status" value="1"/>
</dbReference>
<feature type="transmembrane region" description="Helical" evidence="2">
    <location>
        <begin position="246"/>
        <end position="266"/>
    </location>
</feature>
<keyword evidence="2" id="KW-1133">Transmembrane helix</keyword>
<feature type="transmembrane region" description="Helical" evidence="2">
    <location>
        <begin position="308"/>
        <end position="326"/>
    </location>
</feature>
<dbReference type="Proteomes" id="UP000672097">
    <property type="component" value="Unassembled WGS sequence"/>
</dbReference>
<dbReference type="EMBL" id="JAGQDG010000001">
    <property type="protein sequence ID" value="MBQ0934281.1"/>
    <property type="molecule type" value="Genomic_DNA"/>
</dbReference>
<protein>
    <submittedName>
        <fullName evidence="3">MFS transporter</fullName>
    </submittedName>
</protein>
<evidence type="ECO:0000313" key="4">
    <source>
        <dbReference type="Proteomes" id="UP000672097"/>
    </source>
</evidence>
<dbReference type="InterPro" id="IPR039672">
    <property type="entry name" value="MFS_2"/>
</dbReference>
<feature type="transmembrane region" description="Helical" evidence="2">
    <location>
        <begin position="332"/>
        <end position="355"/>
    </location>
</feature>
<accession>A0ABS5DTR9</accession>
<feature type="transmembrane region" description="Helical" evidence="2">
    <location>
        <begin position="415"/>
        <end position="436"/>
    </location>
</feature>
<reference evidence="3 4" key="1">
    <citation type="submission" date="2021-04" db="EMBL/GenBank/DDBJ databases">
        <title>The genome sequence of type strain Ideonella paludis KCTC 32238.</title>
        <authorList>
            <person name="Liu Y."/>
        </authorList>
    </citation>
    <scope>NUCLEOTIDE SEQUENCE [LARGE SCALE GENOMIC DNA]</scope>
    <source>
        <strain evidence="3 4">KCTC 32238</strain>
    </source>
</reference>
<evidence type="ECO:0000256" key="2">
    <source>
        <dbReference type="SAM" id="Phobius"/>
    </source>
</evidence>
<keyword evidence="4" id="KW-1185">Reference proteome</keyword>
<feature type="transmembrane region" description="Helical" evidence="2">
    <location>
        <begin position="175"/>
        <end position="194"/>
    </location>
</feature>
<keyword evidence="2" id="KW-0812">Transmembrane</keyword>
<feature type="transmembrane region" description="Helical" evidence="2">
    <location>
        <begin position="278"/>
        <end position="296"/>
    </location>
</feature>
<feature type="transmembrane region" description="Helical" evidence="2">
    <location>
        <begin position="28"/>
        <end position="46"/>
    </location>
</feature>